<dbReference type="OrthoDB" id="9814231at2"/>
<dbReference type="SMART" id="SM00062">
    <property type="entry name" value="PBPb"/>
    <property type="match status" value="1"/>
</dbReference>
<dbReference type="PANTHER" id="PTHR30085">
    <property type="entry name" value="AMINO ACID ABC TRANSPORTER PERMEASE"/>
    <property type="match status" value="1"/>
</dbReference>
<name>A0A1C1YQ98_9HYPH</name>
<reference evidence="7 8" key="1">
    <citation type="submission" date="2015-12" db="EMBL/GenBank/DDBJ databases">
        <authorList>
            <person name="Shamseldin A."/>
            <person name="Moawad H."/>
            <person name="Abd El-Rahim W.M."/>
            <person name="Sadowsky M.J."/>
        </authorList>
    </citation>
    <scope>NUCLEOTIDE SEQUENCE [LARGE SCALE GENOMIC DNA]</scope>
    <source>
        <strain evidence="7 8">JC234</strain>
    </source>
</reference>
<evidence type="ECO:0000313" key="8">
    <source>
        <dbReference type="Proteomes" id="UP000094795"/>
    </source>
</evidence>
<evidence type="ECO:0000259" key="6">
    <source>
        <dbReference type="SMART" id="SM00062"/>
    </source>
</evidence>
<accession>A0A1C1YQ98</accession>
<gene>
    <name evidence="7" type="ORF">AWJ14_14690</name>
</gene>
<evidence type="ECO:0000256" key="2">
    <source>
        <dbReference type="ARBA" id="ARBA00022448"/>
    </source>
</evidence>
<dbReference type="GO" id="GO:0006865">
    <property type="term" value="P:amino acid transport"/>
    <property type="evidence" value="ECO:0007669"/>
    <property type="project" value="TreeGrafter"/>
</dbReference>
<keyword evidence="8" id="KW-1185">Reference proteome</keyword>
<dbReference type="STRING" id="1480615.AWJ14_14690"/>
<dbReference type="PROSITE" id="PS01039">
    <property type="entry name" value="SBP_BACTERIAL_3"/>
    <property type="match status" value="1"/>
</dbReference>
<evidence type="ECO:0000313" key="7">
    <source>
        <dbReference type="EMBL" id="OCW55731.1"/>
    </source>
</evidence>
<comment type="similarity">
    <text evidence="1 4">Belongs to the bacterial solute-binding protein 3 family.</text>
</comment>
<evidence type="ECO:0000256" key="4">
    <source>
        <dbReference type="RuleBase" id="RU003744"/>
    </source>
</evidence>
<dbReference type="RefSeq" id="WP_066183766.1">
    <property type="nucleotide sequence ID" value="NZ_LQZT01000049.1"/>
</dbReference>
<dbReference type="CDD" id="cd13689">
    <property type="entry name" value="PBP2_BsGlnH"/>
    <property type="match status" value="1"/>
</dbReference>
<dbReference type="InterPro" id="IPR001638">
    <property type="entry name" value="Solute-binding_3/MltF_N"/>
</dbReference>
<keyword evidence="2" id="KW-0813">Transport</keyword>
<dbReference type="EMBL" id="LQZT01000049">
    <property type="protein sequence ID" value="OCW55731.1"/>
    <property type="molecule type" value="Genomic_DNA"/>
</dbReference>
<dbReference type="PANTHER" id="PTHR30085:SF6">
    <property type="entry name" value="ABC TRANSPORTER GLUTAMINE-BINDING PROTEIN GLNH"/>
    <property type="match status" value="1"/>
</dbReference>
<dbReference type="InterPro" id="IPR018313">
    <property type="entry name" value="SBP_3_CS"/>
</dbReference>
<evidence type="ECO:0000256" key="5">
    <source>
        <dbReference type="SAM" id="SignalP"/>
    </source>
</evidence>
<proteinExistence type="inferred from homology"/>
<feature type="domain" description="Solute-binding protein family 3/N-terminal" evidence="6">
    <location>
        <begin position="33"/>
        <end position="253"/>
    </location>
</feature>
<feature type="signal peptide" evidence="5">
    <location>
        <begin position="1"/>
        <end position="22"/>
    </location>
</feature>
<dbReference type="GO" id="GO:0005576">
    <property type="term" value="C:extracellular region"/>
    <property type="evidence" value="ECO:0007669"/>
    <property type="project" value="TreeGrafter"/>
</dbReference>
<sequence>MKFKLSVLALVATALTVGTAAADQLADIKSNGTLTCGTLGTAEPFSFADPNTREIVGYDVDLCQAIADDMGVKLVMKPMSVEARIPELVQGRVDVLAGNLGYTPERAEQIDYTTAYFVSLQKLLVKASSEFAAIDDLAESRISAPKGSSSERYVRDALPQASLLTFQDPPSAFLALAQSKVDAMILSEINAEKFVAQTGEKFKFVDQAVAKEFWGLGIRKGETALLEQVNATLKRLEESGEGQKIFDKWLGEETTYKLKKPFKFDEPVSDPVLRPAQ</sequence>
<feature type="chain" id="PRO_5008656257" evidence="5">
    <location>
        <begin position="23"/>
        <end position="277"/>
    </location>
</feature>
<dbReference type="Gene3D" id="3.40.190.10">
    <property type="entry name" value="Periplasmic binding protein-like II"/>
    <property type="match status" value="2"/>
</dbReference>
<keyword evidence="3 5" id="KW-0732">Signal</keyword>
<organism evidence="7 8">
    <name type="scientific">Hoeflea olei</name>
    <dbReference type="NCBI Taxonomy" id="1480615"/>
    <lineage>
        <taxon>Bacteria</taxon>
        <taxon>Pseudomonadati</taxon>
        <taxon>Pseudomonadota</taxon>
        <taxon>Alphaproteobacteria</taxon>
        <taxon>Hyphomicrobiales</taxon>
        <taxon>Rhizobiaceae</taxon>
        <taxon>Hoeflea</taxon>
    </lineage>
</organism>
<protein>
    <submittedName>
        <fullName evidence="7">Cysteine ABC transporter substrate-binding protein</fullName>
    </submittedName>
</protein>
<dbReference type="InterPro" id="IPR051455">
    <property type="entry name" value="Bact_solute-bind_prot3"/>
</dbReference>
<evidence type="ECO:0000256" key="1">
    <source>
        <dbReference type="ARBA" id="ARBA00010333"/>
    </source>
</evidence>
<evidence type="ECO:0000256" key="3">
    <source>
        <dbReference type="ARBA" id="ARBA00022729"/>
    </source>
</evidence>
<comment type="caution">
    <text evidence="7">The sequence shown here is derived from an EMBL/GenBank/DDBJ whole genome shotgun (WGS) entry which is preliminary data.</text>
</comment>
<dbReference type="Proteomes" id="UP000094795">
    <property type="component" value="Unassembled WGS sequence"/>
</dbReference>
<dbReference type="Pfam" id="PF00497">
    <property type="entry name" value="SBP_bac_3"/>
    <property type="match status" value="1"/>
</dbReference>
<dbReference type="GO" id="GO:0030288">
    <property type="term" value="C:outer membrane-bounded periplasmic space"/>
    <property type="evidence" value="ECO:0007669"/>
    <property type="project" value="TreeGrafter"/>
</dbReference>
<dbReference type="AlphaFoldDB" id="A0A1C1YQ98"/>
<dbReference type="SUPFAM" id="SSF53850">
    <property type="entry name" value="Periplasmic binding protein-like II"/>
    <property type="match status" value="1"/>
</dbReference>